<sequence length="142" mass="16159">MENPSSPTITPLWITGIIWMVTGLGLLAIGAILWFHLPYLLFLDEWHALWAMVSLTIGLFTGQVLFDRLVDWIREPQTDTPHPILARFGWITLAIMSVAIAIGFTIKFLGWGNAMIGLLNLSFGIAFLWSSRQFWRFHTTNN</sequence>
<feature type="transmembrane region" description="Helical" evidence="1">
    <location>
        <begin position="47"/>
        <end position="66"/>
    </location>
</feature>
<evidence type="ECO:0000313" key="3">
    <source>
        <dbReference type="Proteomes" id="UP000326169"/>
    </source>
</evidence>
<feature type="transmembrane region" description="Helical" evidence="1">
    <location>
        <begin position="12"/>
        <end position="35"/>
    </location>
</feature>
<name>A0A5M3T9Q0_LIMPL</name>
<dbReference type="EMBL" id="BIMW01000104">
    <property type="protein sequence ID" value="GCE94718.1"/>
    <property type="molecule type" value="Genomic_DNA"/>
</dbReference>
<gene>
    <name evidence="2" type="ORF">NIES46_27770</name>
</gene>
<reference evidence="2 3" key="1">
    <citation type="journal article" date="2019" name="J Genomics">
        <title>The Draft Genome of a Hydrogen-producing Cyanobacterium, Arthrospira platensis NIES-46.</title>
        <authorList>
            <person name="Suzuki S."/>
            <person name="Yamaguchi H."/>
            <person name="Kawachi M."/>
        </authorList>
    </citation>
    <scope>NUCLEOTIDE SEQUENCE [LARGE SCALE GENOMIC DNA]</scope>
    <source>
        <strain evidence="2 3">NIES-46</strain>
    </source>
</reference>
<organism evidence="2 3">
    <name type="scientific">Limnospira platensis NIES-46</name>
    <dbReference type="NCBI Taxonomy" id="1236695"/>
    <lineage>
        <taxon>Bacteria</taxon>
        <taxon>Bacillati</taxon>
        <taxon>Cyanobacteriota</taxon>
        <taxon>Cyanophyceae</taxon>
        <taxon>Oscillatoriophycideae</taxon>
        <taxon>Oscillatoriales</taxon>
        <taxon>Sirenicapillariaceae</taxon>
        <taxon>Limnospira</taxon>
    </lineage>
</organism>
<accession>A0A5M3T9Q0</accession>
<dbReference type="GeneID" id="301683607"/>
<dbReference type="Proteomes" id="UP000326169">
    <property type="component" value="Unassembled WGS sequence"/>
</dbReference>
<protein>
    <submittedName>
        <fullName evidence="2">Uncharacterized protein</fullName>
    </submittedName>
</protein>
<keyword evidence="1" id="KW-0812">Transmembrane</keyword>
<comment type="caution">
    <text evidence="2">The sequence shown here is derived from an EMBL/GenBank/DDBJ whole genome shotgun (WGS) entry which is preliminary data.</text>
</comment>
<proteinExistence type="predicted"/>
<evidence type="ECO:0000256" key="1">
    <source>
        <dbReference type="SAM" id="Phobius"/>
    </source>
</evidence>
<dbReference type="RefSeq" id="WP_006617900.1">
    <property type="nucleotide sequence ID" value="NZ_BIMW01000104.1"/>
</dbReference>
<feature type="transmembrane region" description="Helical" evidence="1">
    <location>
        <begin position="87"/>
        <end position="106"/>
    </location>
</feature>
<keyword evidence="3" id="KW-1185">Reference proteome</keyword>
<keyword evidence="1" id="KW-1133">Transmembrane helix</keyword>
<feature type="transmembrane region" description="Helical" evidence="1">
    <location>
        <begin position="112"/>
        <end position="129"/>
    </location>
</feature>
<evidence type="ECO:0000313" key="2">
    <source>
        <dbReference type="EMBL" id="GCE94718.1"/>
    </source>
</evidence>
<keyword evidence="1" id="KW-0472">Membrane</keyword>